<dbReference type="InterPro" id="IPR002110">
    <property type="entry name" value="Ankyrin_rpt"/>
</dbReference>
<feature type="repeat" description="ANK" evidence="1">
    <location>
        <begin position="72"/>
        <end position="104"/>
    </location>
</feature>
<dbReference type="Gene3D" id="1.25.40.20">
    <property type="entry name" value="Ankyrin repeat-containing domain"/>
    <property type="match status" value="1"/>
</dbReference>
<dbReference type="Pfam" id="PF12796">
    <property type="entry name" value="Ank_2"/>
    <property type="match status" value="1"/>
</dbReference>
<dbReference type="EMBL" id="JBGORX010000002">
    <property type="protein sequence ID" value="MFJ1268784.1"/>
    <property type="molecule type" value="Genomic_DNA"/>
</dbReference>
<gene>
    <name evidence="3" type="ORF">ACD661_09480</name>
</gene>
<keyword evidence="1" id="KW-0040">ANK repeat</keyword>
<feature type="repeat" description="ANK" evidence="1">
    <location>
        <begin position="105"/>
        <end position="130"/>
    </location>
</feature>
<name>A0ABW8DB32_9GAMM</name>
<proteinExistence type="predicted"/>
<reference evidence="3 4" key="1">
    <citation type="submission" date="2024-08" db="EMBL/GenBank/DDBJ databases">
        <title>Draft Genome Sequence of Legionella lytica strain DSB2004, Isolated From a Fire Sprinkler System.</title>
        <authorList>
            <person name="Everhart A.D."/>
            <person name="Kidane D.T."/>
            <person name="Farone A.L."/>
            <person name="Farone M.B."/>
        </authorList>
    </citation>
    <scope>NUCLEOTIDE SEQUENCE [LARGE SCALE GENOMIC DNA]</scope>
    <source>
        <strain evidence="3 4">DSB2004</strain>
    </source>
</reference>
<evidence type="ECO:0000256" key="2">
    <source>
        <dbReference type="SAM" id="MobiDB-lite"/>
    </source>
</evidence>
<evidence type="ECO:0000313" key="3">
    <source>
        <dbReference type="EMBL" id="MFJ1268784.1"/>
    </source>
</evidence>
<organism evidence="3 4">
    <name type="scientific">Legionella lytica</name>
    <dbReference type="NCBI Taxonomy" id="96232"/>
    <lineage>
        <taxon>Bacteria</taxon>
        <taxon>Pseudomonadati</taxon>
        <taxon>Pseudomonadota</taxon>
        <taxon>Gammaproteobacteria</taxon>
        <taxon>Legionellales</taxon>
        <taxon>Legionellaceae</taxon>
        <taxon>Legionella</taxon>
    </lineage>
</organism>
<feature type="region of interest" description="Disordered" evidence="2">
    <location>
        <begin position="532"/>
        <end position="556"/>
    </location>
</feature>
<protein>
    <submittedName>
        <fullName evidence="3">Ankyrin repeat domain-containing protein</fullName>
    </submittedName>
</protein>
<dbReference type="PROSITE" id="PS50088">
    <property type="entry name" value="ANK_REPEAT"/>
    <property type="match status" value="3"/>
</dbReference>
<comment type="caution">
    <text evidence="3">The sequence shown here is derived from an EMBL/GenBank/DDBJ whole genome shotgun (WGS) entry which is preliminary data.</text>
</comment>
<feature type="repeat" description="ANK" evidence="1">
    <location>
        <begin position="39"/>
        <end position="71"/>
    </location>
</feature>
<sequence>MFSLDKENPIFKLAIEGNLIELQSKINAQPQLLHVKASNGSNLLMFAAQMGHIEIVQWLQQQGISLAEKGMLGNTALLFAAGSGSTKAVQWLLENGASLEEQNNDGYNALWMAAYNGHSNTVKYLLSVGAAPLEQRQLWLYTTKNAGASIIRFLFDQVRNGQGKTLSLDTLSQQIVTPSGIALILPYLAPEQITLFIHTMRENASELIEKMTTSHFRKIWDIITIEQKKAIIDAMGKQALQMLPSLKTNHFMAVVDLLTTEQKSELRNAELHREAIISELRNSGLAQPKGLKEGKDEVAKTGKSILHSATNGILILTYQEQSKTKQGSLMGLMIKEPLNYETFEKTLNQLHRLGVNLFNAIHSAKTAAEFGVILRDYTPEQMTQIPQEINRLAELINTLDDLRRVLRNLNPKQINIFYTLLREPISKVTGSIEKYCDLLARLETEQIGALIESSIEHLSALINTAADYNKICGYLTNQQEAWLASTLQHSKSRSKGHDVDPELLLVMGRSIAQDGRQHSPVVNTHNFFSLPQELSSPVTDEHSPTDTTGRKRSSSH</sequence>
<dbReference type="PROSITE" id="PS50297">
    <property type="entry name" value="ANK_REP_REGION"/>
    <property type="match status" value="2"/>
</dbReference>
<dbReference type="SMART" id="SM00248">
    <property type="entry name" value="ANK"/>
    <property type="match status" value="3"/>
</dbReference>
<accession>A0ABW8DB32</accession>
<evidence type="ECO:0000313" key="4">
    <source>
        <dbReference type="Proteomes" id="UP001615550"/>
    </source>
</evidence>
<dbReference type="RefSeq" id="WP_400187621.1">
    <property type="nucleotide sequence ID" value="NZ_JBGORX010000002.1"/>
</dbReference>
<dbReference type="PANTHER" id="PTHR44207:SF2">
    <property type="entry name" value="REPEAT PROTEIN, PUTATIVE-RELATED"/>
    <property type="match status" value="1"/>
</dbReference>
<evidence type="ECO:0000256" key="1">
    <source>
        <dbReference type="PROSITE-ProRule" id="PRU00023"/>
    </source>
</evidence>
<dbReference type="PANTHER" id="PTHR44207">
    <property type="entry name" value="SURFACE ANTIGEN BSPA-LIKE-RELATED"/>
    <property type="match status" value="1"/>
</dbReference>
<dbReference type="Proteomes" id="UP001615550">
    <property type="component" value="Unassembled WGS sequence"/>
</dbReference>
<dbReference type="SUPFAM" id="SSF48403">
    <property type="entry name" value="Ankyrin repeat"/>
    <property type="match status" value="1"/>
</dbReference>
<keyword evidence="4" id="KW-1185">Reference proteome</keyword>
<dbReference type="InterPro" id="IPR036770">
    <property type="entry name" value="Ankyrin_rpt-contain_sf"/>
</dbReference>